<keyword evidence="7" id="KW-0472">Membrane</keyword>
<evidence type="ECO:0000256" key="7">
    <source>
        <dbReference type="ARBA" id="ARBA00023136"/>
    </source>
</evidence>
<dbReference type="Gene3D" id="1.10.510.10">
    <property type="entry name" value="Transferase(Phosphotransferase) domain 1"/>
    <property type="match status" value="1"/>
</dbReference>
<accession>A0A396HSA1</accession>
<proteinExistence type="predicted"/>
<gene>
    <name evidence="10" type="ORF">MtrunA17_Chr5g0426991</name>
</gene>
<evidence type="ECO:0000256" key="6">
    <source>
        <dbReference type="ARBA" id="ARBA00022989"/>
    </source>
</evidence>
<name>A0A396HSA1_MEDTR</name>
<keyword evidence="4" id="KW-0732">Signal</keyword>
<dbReference type="EC" id="2.7.11.1" evidence="10"/>
<reference evidence="10" key="1">
    <citation type="journal article" date="2018" name="Nat. Plants">
        <title>Whole-genome landscape of Medicago truncatula symbiotic genes.</title>
        <authorList>
            <person name="Pecrix Y."/>
            <person name="Gamas P."/>
            <person name="Carrere S."/>
        </authorList>
    </citation>
    <scope>NUCLEOTIDE SEQUENCE</scope>
    <source>
        <tissue evidence="10">Leaves</tissue>
    </source>
</reference>
<organism evidence="10">
    <name type="scientific">Medicago truncatula</name>
    <name type="common">Barrel medic</name>
    <name type="synonym">Medicago tribuloides</name>
    <dbReference type="NCBI Taxonomy" id="3880"/>
    <lineage>
        <taxon>Eukaryota</taxon>
        <taxon>Viridiplantae</taxon>
        <taxon>Streptophyta</taxon>
        <taxon>Embryophyta</taxon>
        <taxon>Tracheophyta</taxon>
        <taxon>Spermatophyta</taxon>
        <taxon>Magnoliopsida</taxon>
        <taxon>eudicotyledons</taxon>
        <taxon>Gunneridae</taxon>
        <taxon>Pentapetalae</taxon>
        <taxon>rosids</taxon>
        <taxon>fabids</taxon>
        <taxon>Fabales</taxon>
        <taxon>Fabaceae</taxon>
        <taxon>Papilionoideae</taxon>
        <taxon>50 kb inversion clade</taxon>
        <taxon>NPAAA clade</taxon>
        <taxon>Hologalegina</taxon>
        <taxon>IRL clade</taxon>
        <taxon>Trifolieae</taxon>
        <taxon>Medicago</taxon>
    </lineage>
</organism>
<keyword evidence="2" id="KW-0433">Leucine-rich repeat</keyword>
<dbReference type="Proteomes" id="UP000265566">
    <property type="component" value="Chromosome 5"/>
</dbReference>
<keyword evidence="8" id="KW-0675">Receptor</keyword>
<evidence type="ECO:0000256" key="1">
    <source>
        <dbReference type="ARBA" id="ARBA00004167"/>
    </source>
</evidence>
<sequence>MGMITGKRALDDSQQDNVINLAEWFIKQSFENVIDPAMKMDEEGLESFRTIAELARHCCEKEPNKRPDMRYVVHVLAPLVEIWKPAEPDADDMHGMDLPMSLPEEMSKWKNLEGMSSILEDTIQEN</sequence>
<dbReference type="AlphaFoldDB" id="A0A396HSA1"/>
<evidence type="ECO:0000256" key="9">
    <source>
        <dbReference type="ARBA" id="ARBA00023180"/>
    </source>
</evidence>
<evidence type="ECO:0000256" key="8">
    <source>
        <dbReference type="ARBA" id="ARBA00023170"/>
    </source>
</evidence>
<dbReference type="GO" id="GO:0016020">
    <property type="term" value="C:membrane"/>
    <property type="evidence" value="ECO:0007669"/>
    <property type="project" value="UniProtKB-SubCell"/>
</dbReference>
<dbReference type="SUPFAM" id="SSF56112">
    <property type="entry name" value="Protein kinase-like (PK-like)"/>
    <property type="match status" value="1"/>
</dbReference>
<keyword evidence="5" id="KW-0677">Repeat</keyword>
<keyword evidence="9" id="KW-0325">Glycoprotein</keyword>
<protein>
    <submittedName>
        <fullName evidence="10">Putative non-specific serine/threonine protein kinase</fullName>
        <ecNumber evidence="10">2.7.11.1</ecNumber>
    </submittedName>
</protein>
<evidence type="ECO:0000256" key="3">
    <source>
        <dbReference type="ARBA" id="ARBA00022692"/>
    </source>
</evidence>
<evidence type="ECO:0000256" key="2">
    <source>
        <dbReference type="ARBA" id="ARBA00022614"/>
    </source>
</evidence>
<keyword evidence="10" id="KW-0808">Transferase</keyword>
<keyword evidence="6" id="KW-1133">Transmembrane helix</keyword>
<evidence type="ECO:0000256" key="4">
    <source>
        <dbReference type="ARBA" id="ARBA00022729"/>
    </source>
</evidence>
<keyword evidence="10" id="KW-0418">Kinase</keyword>
<dbReference type="InterPro" id="IPR011009">
    <property type="entry name" value="Kinase-like_dom_sf"/>
</dbReference>
<dbReference type="InterPro" id="IPR052422">
    <property type="entry name" value="Auxin_Ser/Thr_Kinase"/>
</dbReference>
<dbReference type="PANTHER" id="PTHR47986:SF6">
    <property type="entry name" value="TRANSFERASE, PROTEIN KINASE RLK-PELLE-LRR-IX FAMILY-RELATED"/>
    <property type="match status" value="1"/>
</dbReference>
<keyword evidence="10" id="KW-0723">Serine/threonine-protein kinase</keyword>
<dbReference type="GO" id="GO:0004674">
    <property type="term" value="F:protein serine/threonine kinase activity"/>
    <property type="evidence" value="ECO:0007669"/>
    <property type="project" value="UniProtKB-KW"/>
</dbReference>
<keyword evidence="3" id="KW-0812">Transmembrane</keyword>
<dbReference type="PANTHER" id="PTHR47986">
    <property type="entry name" value="OSJNBA0070M12.3 PROTEIN"/>
    <property type="match status" value="1"/>
</dbReference>
<dbReference type="EMBL" id="PSQE01000005">
    <property type="protein sequence ID" value="RHN56210.1"/>
    <property type="molecule type" value="Genomic_DNA"/>
</dbReference>
<dbReference type="Gramene" id="rna31575">
    <property type="protein sequence ID" value="RHN56210.1"/>
    <property type="gene ID" value="gene31575"/>
</dbReference>
<evidence type="ECO:0000256" key="5">
    <source>
        <dbReference type="ARBA" id="ARBA00022737"/>
    </source>
</evidence>
<evidence type="ECO:0000313" key="10">
    <source>
        <dbReference type="EMBL" id="RHN56210.1"/>
    </source>
</evidence>
<comment type="caution">
    <text evidence="10">The sequence shown here is derived from an EMBL/GenBank/DDBJ whole genome shotgun (WGS) entry which is preliminary data.</text>
</comment>
<comment type="subcellular location">
    <subcellularLocation>
        <location evidence="1">Membrane</location>
        <topology evidence="1">Single-pass membrane protein</topology>
    </subcellularLocation>
</comment>